<dbReference type="SUPFAM" id="SSF52768">
    <property type="entry name" value="Arginase/deacetylase"/>
    <property type="match status" value="1"/>
</dbReference>
<sequence length="256" mass="29183">MGSHVTVLNFDQTYRKQAFLQTENCQWLDLEGIPGTNLFCEKDGLFLIEQKLKQSGINQMTFLGSGNYHYVSFLLLSVIQKPFTLVLFDHHTDMFPSPNESLISCGSWVRESVKKLPLLEKVILIGVKEDWKQQIPSAMVEKVAVYSEQSLHTSESTILKSIMDEIPTDSVYISVDKDVLDSRDAVTAWDHGTLRLQPLIGMVKEIIREKAFCGIDICGEYPITPANEYHQQTIEAVNKNEYANRVIWECLKQTCM</sequence>
<comment type="similarity">
    <text evidence="1">Belongs to the arginase family.</text>
</comment>
<dbReference type="PROSITE" id="PS51409">
    <property type="entry name" value="ARGINASE_2"/>
    <property type="match status" value="1"/>
</dbReference>
<comment type="caution">
    <text evidence="2">The sequence shown here is derived from an EMBL/GenBank/DDBJ whole genome shotgun (WGS) entry which is preliminary data.</text>
</comment>
<dbReference type="GO" id="GO:0008783">
    <property type="term" value="F:agmatinase activity"/>
    <property type="evidence" value="ECO:0007669"/>
    <property type="project" value="TreeGrafter"/>
</dbReference>
<dbReference type="AlphaFoldDB" id="A0A9W5TZQ6"/>
<dbReference type="InterPro" id="IPR006035">
    <property type="entry name" value="Ureohydrolase"/>
</dbReference>
<name>A0A9W5TZQ6_9BACI</name>
<protein>
    <submittedName>
        <fullName evidence="2">Arginase</fullName>
    </submittedName>
</protein>
<reference evidence="2" key="2">
    <citation type="submission" date="2020-09" db="EMBL/GenBank/DDBJ databases">
        <authorList>
            <person name="Sun Q."/>
            <person name="Zhou Y."/>
        </authorList>
    </citation>
    <scope>NUCLEOTIDE SEQUENCE</scope>
    <source>
        <strain evidence="2">CGMCC 1.15454</strain>
    </source>
</reference>
<proteinExistence type="inferred from homology"/>
<dbReference type="Pfam" id="PF00491">
    <property type="entry name" value="Arginase"/>
    <property type="match status" value="1"/>
</dbReference>
<evidence type="ECO:0000313" key="3">
    <source>
        <dbReference type="Proteomes" id="UP000621492"/>
    </source>
</evidence>
<accession>A0A9W5TZQ6</accession>
<gene>
    <name evidence="2" type="ORF">GCM10011409_32590</name>
</gene>
<dbReference type="Gene3D" id="3.40.800.10">
    <property type="entry name" value="Ureohydrolase domain"/>
    <property type="match status" value="1"/>
</dbReference>
<organism evidence="2 3">
    <name type="scientific">Lentibacillus populi</name>
    <dbReference type="NCBI Taxonomy" id="1827502"/>
    <lineage>
        <taxon>Bacteria</taxon>
        <taxon>Bacillati</taxon>
        <taxon>Bacillota</taxon>
        <taxon>Bacilli</taxon>
        <taxon>Bacillales</taxon>
        <taxon>Bacillaceae</taxon>
        <taxon>Lentibacillus</taxon>
    </lineage>
</organism>
<dbReference type="PANTHER" id="PTHR11358">
    <property type="entry name" value="ARGINASE/AGMATINASE"/>
    <property type="match status" value="1"/>
</dbReference>
<keyword evidence="3" id="KW-1185">Reference proteome</keyword>
<evidence type="ECO:0000313" key="2">
    <source>
        <dbReference type="EMBL" id="GGB52510.1"/>
    </source>
</evidence>
<evidence type="ECO:0000256" key="1">
    <source>
        <dbReference type="PROSITE-ProRule" id="PRU00742"/>
    </source>
</evidence>
<dbReference type="PANTHER" id="PTHR11358:SF41">
    <property type="entry name" value="ARGINASE"/>
    <property type="match status" value="1"/>
</dbReference>
<dbReference type="InterPro" id="IPR023696">
    <property type="entry name" value="Ureohydrolase_dom_sf"/>
</dbReference>
<dbReference type="RefSeq" id="WP_088051332.1">
    <property type="nucleotide sequence ID" value="NZ_BMJD01000031.1"/>
</dbReference>
<dbReference type="EMBL" id="BMJD01000031">
    <property type="protein sequence ID" value="GGB52510.1"/>
    <property type="molecule type" value="Genomic_DNA"/>
</dbReference>
<dbReference type="GO" id="GO:0046872">
    <property type="term" value="F:metal ion binding"/>
    <property type="evidence" value="ECO:0007669"/>
    <property type="project" value="InterPro"/>
</dbReference>
<dbReference type="Proteomes" id="UP000621492">
    <property type="component" value="Unassembled WGS sequence"/>
</dbReference>
<reference evidence="2" key="1">
    <citation type="journal article" date="2014" name="Int. J. Syst. Evol. Microbiol.">
        <title>Complete genome sequence of Corynebacterium casei LMG S-19264T (=DSM 44701T), isolated from a smear-ripened cheese.</title>
        <authorList>
            <consortium name="US DOE Joint Genome Institute (JGI-PGF)"/>
            <person name="Walter F."/>
            <person name="Albersmeier A."/>
            <person name="Kalinowski J."/>
            <person name="Ruckert C."/>
        </authorList>
    </citation>
    <scope>NUCLEOTIDE SEQUENCE</scope>
    <source>
        <strain evidence="2">CGMCC 1.15454</strain>
    </source>
</reference>
<dbReference type="GO" id="GO:0033389">
    <property type="term" value="P:putrescine biosynthetic process from arginine, via agmatine"/>
    <property type="evidence" value="ECO:0007669"/>
    <property type="project" value="TreeGrafter"/>
</dbReference>